<dbReference type="AlphaFoldDB" id="A0AAJ8BTF4"/>
<protein>
    <submittedName>
        <fullName evidence="1">Uncharacterized protein</fullName>
    </submittedName>
</protein>
<dbReference type="GeneID" id="84592698"/>
<gene>
    <name evidence="1" type="ORF">An12g08870</name>
</gene>
<dbReference type="VEuPathDB" id="FungiDB:An12g08870"/>
<reference evidence="1" key="1">
    <citation type="submission" date="2025-02" db="EMBL/GenBank/DDBJ databases">
        <authorList>
            <consortium name="NCBI Genome Project"/>
        </authorList>
    </citation>
    <scope>NUCLEOTIDE SEQUENCE</scope>
</reference>
<organism evidence="1">
    <name type="scientific">Aspergillus niger</name>
    <dbReference type="NCBI Taxonomy" id="5061"/>
    <lineage>
        <taxon>Eukaryota</taxon>
        <taxon>Fungi</taxon>
        <taxon>Dikarya</taxon>
        <taxon>Ascomycota</taxon>
        <taxon>Pezizomycotina</taxon>
        <taxon>Eurotiomycetes</taxon>
        <taxon>Eurotiomycetidae</taxon>
        <taxon>Eurotiales</taxon>
        <taxon>Aspergillaceae</taxon>
        <taxon>Aspergillus</taxon>
        <taxon>Aspergillus subgen. Circumdati</taxon>
    </lineage>
</organism>
<proteinExistence type="predicted"/>
<evidence type="ECO:0000313" key="1">
    <source>
        <dbReference type="RefSeq" id="XP_059601950.1"/>
    </source>
</evidence>
<dbReference type="RefSeq" id="XP_059601950.1">
    <property type="nucleotide sequence ID" value="XM_059743618.1"/>
</dbReference>
<sequence>MPGISPLKIQMKVMNGNHQNQTNIGYNISLVRALERIKGAVSYKKGPTSDQYTMIEQFQHYETGTRITGTNSTHAPGL</sequence>
<dbReference type="KEGG" id="ang:An12g08870"/>
<accession>A0AAJ8BTF4</accession>
<reference evidence="1" key="2">
    <citation type="submission" date="2025-08" db="UniProtKB">
        <authorList>
            <consortium name="RefSeq"/>
        </authorList>
    </citation>
    <scope>IDENTIFICATION</scope>
</reference>
<name>A0AAJ8BTF4_ASPNG</name>